<evidence type="ECO:0000256" key="1">
    <source>
        <dbReference type="RuleBase" id="RU365075"/>
    </source>
</evidence>
<dbReference type="InterPro" id="IPR048368">
    <property type="entry name" value="COG6_N"/>
</dbReference>
<protein>
    <recommendedName>
        <fullName evidence="1">Conserved oligomeric Golgi complex subunit 6</fullName>
        <shortName evidence="1">COG complex subunit 6</shortName>
    </recommendedName>
    <alternativeName>
        <fullName evidence="1">Component of oligomeric Golgi complex 6</fullName>
    </alternativeName>
</protein>
<keyword evidence="1" id="KW-0333">Golgi apparatus</keyword>
<keyword evidence="4" id="KW-0489">Methyltransferase</keyword>
<dbReference type="GO" id="GO:0017119">
    <property type="term" value="C:Golgi transport complex"/>
    <property type="evidence" value="ECO:0007669"/>
    <property type="project" value="UniProtKB-UniRule"/>
</dbReference>
<dbReference type="GO" id="GO:0015031">
    <property type="term" value="P:protein transport"/>
    <property type="evidence" value="ECO:0007669"/>
    <property type="project" value="UniProtKB-KW"/>
</dbReference>
<dbReference type="GO" id="GO:0000139">
    <property type="term" value="C:Golgi membrane"/>
    <property type="evidence" value="ECO:0007669"/>
    <property type="project" value="UniProtKB-SubCell"/>
</dbReference>
<proteinExistence type="inferred from homology"/>
<keyword evidence="4" id="KW-0808">Transferase</keyword>
<keyword evidence="1" id="KW-0472">Membrane</keyword>
<dbReference type="GO" id="GO:0032259">
    <property type="term" value="P:methylation"/>
    <property type="evidence" value="ECO:0007669"/>
    <property type="project" value="UniProtKB-KW"/>
</dbReference>
<evidence type="ECO:0000259" key="3">
    <source>
        <dbReference type="Pfam" id="PF06419"/>
    </source>
</evidence>
<keyword evidence="5" id="KW-1185">Reference proteome</keyword>
<feature type="domain" description="Conserved oligomeric complex COG6 N-terminal" evidence="3">
    <location>
        <begin position="63"/>
        <end position="102"/>
    </location>
</feature>
<keyword evidence="1" id="KW-0813">Transport</keyword>
<feature type="region of interest" description="Disordered" evidence="2">
    <location>
        <begin position="1"/>
        <end position="35"/>
    </location>
</feature>
<comment type="caution">
    <text evidence="4">The sequence shown here is derived from an EMBL/GenBank/DDBJ whole genome shotgun (WGS) entry which is preliminary data.</text>
</comment>
<sequence length="113" mass="12227">MAVESYLSIDGLQRDASDSRALSPGRQSNLSASRGNNPIAAKLTAVLSTSYSDADFREALTLLDERGVSNDARTRRRIRLDVHKEVISSNSLIVDEFGHVADVGDLLASMYAS</sequence>
<reference evidence="4" key="1">
    <citation type="submission" date="2023-01" db="EMBL/GenBank/DDBJ databases">
        <title>The growth and conidiation of Purpureocillium lavendulum are regulated by nitrogen source and histone H3K14 acetylation.</title>
        <authorList>
            <person name="Tang P."/>
            <person name="Han J."/>
            <person name="Zhang C."/>
            <person name="Tang P."/>
            <person name="Qi F."/>
            <person name="Zhang K."/>
            <person name="Liang L."/>
        </authorList>
    </citation>
    <scope>NUCLEOTIDE SEQUENCE</scope>
    <source>
        <strain evidence="4">YMF1.00683</strain>
    </source>
</reference>
<accession>A0AB34FPR5</accession>
<dbReference type="GO" id="GO:0006891">
    <property type="term" value="P:intra-Golgi vesicle-mediated transport"/>
    <property type="evidence" value="ECO:0007669"/>
    <property type="project" value="UniProtKB-UniRule"/>
</dbReference>
<dbReference type="Proteomes" id="UP001163105">
    <property type="component" value="Unassembled WGS sequence"/>
</dbReference>
<keyword evidence="1" id="KW-0653">Protein transport</keyword>
<comment type="similarity">
    <text evidence="1">Belongs to the COG6 family.</text>
</comment>
<feature type="compositionally biased region" description="Polar residues" evidence="2">
    <location>
        <begin position="25"/>
        <end position="35"/>
    </location>
</feature>
<name>A0AB34FPR5_9HYPO</name>
<dbReference type="GO" id="GO:0008168">
    <property type="term" value="F:methyltransferase activity"/>
    <property type="evidence" value="ECO:0007669"/>
    <property type="project" value="UniProtKB-KW"/>
</dbReference>
<comment type="function">
    <text evidence="1">Acts as component of the peripheral membrane COG complex that is involved in intra-Golgi protein trafficking. COG is located at the cis-Golgi, and regulates tethering of retrograde intra-Golgi vesicles and possibly a number of other membrane trafficking events.</text>
</comment>
<comment type="subunit">
    <text evidence="1">Component of the conserved oligomeric Golgi complex.</text>
</comment>
<dbReference type="Pfam" id="PF06419">
    <property type="entry name" value="COG6_N"/>
    <property type="match status" value="1"/>
</dbReference>
<evidence type="ECO:0000256" key="2">
    <source>
        <dbReference type="SAM" id="MobiDB-lite"/>
    </source>
</evidence>
<evidence type="ECO:0000313" key="4">
    <source>
        <dbReference type="EMBL" id="KAJ6440868.1"/>
    </source>
</evidence>
<comment type="subcellular location">
    <subcellularLocation>
        <location evidence="1">Golgi apparatus membrane</location>
        <topology evidence="1">Peripheral membrane protein</topology>
    </subcellularLocation>
</comment>
<organism evidence="4 5">
    <name type="scientific">Purpureocillium lavendulum</name>
    <dbReference type="NCBI Taxonomy" id="1247861"/>
    <lineage>
        <taxon>Eukaryota</taxon>
        <taxon>Fungi</taxon>
        <taxon>Dikarya</taxon>
        <taxon>Ascomycota</taxon>
        <taxon>Pezizomycotina</taxon>
        <taxon>Sordariomycetes</taxon>
        <taxon>Hypocreomycetidae</taxon>
        <taxon>Hypocreales</taxon>
        <taxon>Ophiocordycipitaceae</taxon>
        <taxon>Purpureocillium</taxon>
    </lineage>
</organism>
<gene>
    <name evidence="4" type="ORF">O9K51_06660</name>
</gene>
<evidence type="ECO:0000313" key="5">
    <source>
        <dbReference type="Proteomes" id="UP001163105"/>
    </source>
</evidence>
<dbReference type="EMBL" id="JAQHRD010000005">
    <property type="protein sequence ID" value="KAJ6440868.1"/>
    <property type="molecule type" value="Genomic_DNA"/>
</dbReference>
<dbReference type="AlphaFoldDB" id="A0AB34FPR5"/>